<dbReference type="AlphaFoldDB" id="B0CFZ3"/>
<accession>B0CFZ3</accession>
<protein>
    <submittedName>
        <fullName evidence="1">Uncharacterized protein</fullName>
    </submittedName>
</protein>
<dbReference type="STRING" id="329726.AM1_4463"/>
<keyword evidence="2" id="KW-1185">Reference proteome</keyword>
<gene>
    <name evidence="1" type="ordered locus">AM1_4463</name>
</gene>
<evidence type="ECO:0000313" key="1">
    <source>
        <dbReference type="EMBL" id="ABW29440.1"/>
    </source>
</evidence>
<organism evidence="1 2">
    <name type="scientific">Acaryochloris marina (strain MBIC 11017)</name>
    <dbReference type="NCBI Taxonomy" id="329726"/>
    <lineage>
        <taxon>Bacteria</taxon>
        <taxon>Bacillati</taxon>
        <taxon>Cyanobacteriota</taxon>
        <taxon>Cyanophyceae</taxon>
        <taxon>Acaryochloridales</taxon>
        <taxon>Acaryochloridaceae</taxon>
        <taxon>Acaryochloris</taxon>
    </lineage>
</organism>
<dbReference type="RefSeq" id="WP_012164756.1">
    <property type="nucleotide sequence ID" value="NC_009925.1"/>
</dbReference>
<dbReference type="EMBL" id="CP000828">
    <property type="protein sequence ID" value="ABW29440.1"/>
    <property type="molecule type" value="Genomic_DNA"/>
</dbReference>
<dbReference type="OrthoDB" id="528641at2"/>
<name>B0CFZ3_ACAM1</name>
<proteinExistence type="predicted"/>
<evidence type="ECO:0000313" key="2">
    <source>
        <dbReference type="Proteomes" id="UP000000268"/>
    </source>
</evidence>
<reference evidence="1 2" key="1">
    <citation type="journal article" date="2008" name="Proc. Natl. Acad. Sci. U.S.A.">
        <title>Niche adaptation and genome expansion in the chlorophyll d-producing cyanobacterium Acaryochloris marina.</title>
        <authorList>
            <person name="Swingley W.D."/>
            <person name="Chen M."/>
            <person name="Cheung P.C."/>
            <person name="Conrad A.L."/>
            <person name="Dejesa L.C."/>
            <person name="Hao J."/>
            <person name="Honchak B.M."/>
            <person name="Karbach L.E."/>
            <person name="Kurdoglu A."/>
            <person name="Lahiri S."/>
            <person name="Mastrian S.D."/>
            <person name="Miyashita H."/>
            <person name="Page L."/>
            <person name="Ramakrishna P."/>
            <person name="Satoh S."/>
            <person name="Sattley W.M."/>
            <person name="Shimada Y."/>
            <person name="Taylor H.L."/>
            <person name="Tomo T."/>
            <person name="Tsuchiya T."/>
            <person name="Wang Z.T."/>
            <person name="Raymond J."/>
            <person name="Mimuro M."/>
            <person name="Blankenship R.E."/>
            <person name="Touchman J.W."/>
        </authorList>
    </citation>
    <scope>NUCLEOTIDE SEQUENCE [LARGE SCALE GENOMIC DNA]</scope>
    <source>
        <strain evidence="2">MBIC 11017</strain>
    </source>
</reference>
<dbReference type="KEGG" id="amr:AM1_4463"/>
<dbReference type="HOGENOM" id="CLU_1234497_0_0_3"/>
<sequence length="217" mass="24359">MPTKISPMTNYYIRKLYRQKDPYLSQVEDMGDDFSTFMDLEQVLKSLYSGGEIDLMVRQLETLVQYHQGLTAQSFTPQPQLKEVEQRIFAILGESSASDQGANAPQPAPAASPPKPTVTVDVLLKILNQLQESSTTFLGAAITTNYLQAARPQSDWFEQFQIQRSQPVTYAADPAQALDEQQKELAQKWIKGFVQSCSQVITKFPEIVNLPQLLGQL</sequence>
<dbReference type="Proteomes" id="UP000000268">
    <property type="component" value="Chromosome"/>
</dbReference>
<dbReference type="eggNOG" id="COG1357">
    <property type="taxonomic scope" value="Bacteria"/>
</dbReference>